<evidence type="ECO:0000256" key="8">
    <source>
        <dbReference type="ARBA" id="ARBA00023136"/>
    </source>
</evidence>
<dbReference type="EMBL" id="PJQL01000580">
    <property type="protein sequence ID" value="RCH94418.1"/>
    <property type="molecule type" value="Genomic_DNA"/>
</dbReference>
<feature type="transmembrane region" description="Helical" evidence="9">
    <location>
        <begin position="465"/>
        <end position="485"/>
    </location>
</feature>
<dbReference type="InterPro" id="IPR004240">
    <property type="entry name" value="EMP70"/>
</dbReference>
<keyword evidence="4 9" id="KW-0812">Transmembrane</keyword>
<dbReference type="PANTHER" id="PTHR10766">
    <property type="entry name" value="TRANSMEMBRANE 9 SUPERFAMILY PROTEIN"/>
    <property type="match status" value="1"/>
</dbReference>
<dbReference type="PANTHER" id="PTHR10766:SF55">
    <property type="entry name" value="TRANSMEMBRANE 9 SUPERFAMILY MEMBER 4"/>
    <property type="match status" value="1"/>
</dbReference>
<dbReference type="GO" id="GO:0016020">
    <property type="term" value="C:membrane"/>
    <property type="evidence" value="ECO:0007669"/>
    <property type="project" value="UniProtKB-SubCell"/>
</dbReference>
<comment type="caution">
    <text evidence="10">The sequence shown here is derived from an EMBL/GenBank/DDBJ whole genome shotgun (WGS) entry which is preliminary data.</text>
</comment>
<organism evidence="10 11">
    <name type="scientific">Rhizopus azygosporus</name>
    <name type="common">Rhizopus microsporus var. azygosporus</name>
    <dbReference type="NCBI Taxonomy" id="86630"/>
    <lineage>
        <taxon>Eukaryota</taxon>
        <taxon>Fungi</taxon>
        <taxon>Fungi incertae sedis</taxon>
        <taxon>Mucoromycota</taxon>
        <taxon>Mucoromycotina</taxon>
        <taxon>Mucoromycetes</taxon>
        <taxon>Mucorales</taxon>
        <taxon>Mucorineae</taxon>
        <taxon>Rhizopodaceae</taxon>
        <taxon>Rhizopus</taxon>
    </lineage>
</organism>
<dbReference type="AlphaFoldDB" id="A0A367JWY5"/>
<dbReference type="GO" id="GO:0072657">
    <property type="term" value="P:protein localization to membrane"/>
    <property type="evidence" value="ECO:0007669"/>
    <property type="project" value="TreeGrafter"/>
</dbReference>
<keyword evidence="6 9" id="KW-1133">Transmembrane helix</keyword>
<feature type="transmembrane region" description="Helical" evidence="9">
    <location>
        <begin position="304"/>
        <end position="331"/>
    </location>
</feature>
<comment type="subcellular location">
    <subcellularLocation>
        <location evidence="2">Golgi apparatus</location>
    </subcellularLocation>
    <subcellularLocation>
        <location evidence="1">Membrane</location>
        <topology evidence="1">Multi-pass membrane protein</topology>
    </subcellularLocation>
</comment>
<dbReference type="Proteomes" id="UP000252139">
    <property type="component" value="Unassembled WGS sequence"/>
</dbReference>
<evidence type="ECO:0000256" key="9">
    <source>
        <dbReference type="RuleBase" id="RU363079"/>
    </source>
</evidence>
<evidence type="ECO:0000256" key="1">
    <source>
        <dbReference type="ARBA" id="ARBA00004141"/>
    </source>
</evidence>
<name>A0A367JWY5_RHIAZ</name>
<sequence length="611" mass="70397">MTYKVIFSLLLLFQSILAFSQEGYRPGETIPLYYNKIFSLKNPLTYSIQSLPFICPTSSPRKKSLLVYDQDLRGDRLTQSNYKINVLEDQECKLLCRQFLKVEDAILLGDLIRDEYQVEWELDSMPGATVSYTNEEPEHKYRIGFPLGFKSGNAYYLNNHVIIQILYDINDAGRCRIMGFEIYPDSISEGECTKKSVDYDHQKIVERRSTVSYTYSVRWKQVNNVNNRWDAFLLSPNPERHLYASINSMIVTIISWSMVGFILFKTRHRRSNSNQNDKDIKVYDDVEDYVGWKLIYRDVFRRPVYGGLLTPLMGTGIQLLVIALGILTALYMGWYHPAEPTLLTRRATALFLLGSFPAGYWSARVYKVFRGKAWVLNSLLTSSIVASIFLCVLLIISILAWTQQSSLAISFNGWLSLISLDIFLTVPLTLIGSYLGERKDRIEYPSRTTQIPRMIPAKRWYQLNLIRQVYIFLVGGVIPFSVIYLNWHDYLSSSIKGEFMLSINYTIQCMTCLLTTTSAVTIILVFLQLCTEDYLWWWQSFMIGGSSAIYMFIYGVFYFMQHSPLQGLGSFIYIVHLLMSCSLLGLCTGTLGFLSAYVFIQHIYSTVKVEV</sequence>
<comment type="similarity">
    <text evidence="3 9">Belongs to the nonaspanin (TM9SF) (TC 9.A.2) family.</text>
</comment>
<keyword evidence="11" id="KW-1185">Reference proteome</keyword>
<feature type="transmembrane region" description="Helical" evidence="9">
    <location>
        <begin position="242"/>
        <end position="264"/>
    </location>
</feature>
<evidence type="ECO:0000256" key="3">
    <source>
        <dbReference type="ARBA" id="ARBA00005227"/>
    </source>
</evidence>
<evidence type="ECO:0000256" key="2">
    <source>
        <dbReference type="ARBA" id="ARBA00004555"/>
    </source>
</evidence>
<feature type="transmembrane region" description="Helical" evidence="9">
    <location>
        <begin position="534"/>
        <end position="559"/>
    </location>
</feature>
<proteinExistence type="inferred from homology"/>
<keyword evidence="8 9" id="KW-0472">Membrane</keyword>
<feature type="signal peptide" evidence="9">
    <location>
        <begin position="1"/>
        <end position="18"/>
    </location>
</feature>
<evidence type="ECO:0000313" key="11">
    <source>
        <dbReference type="Proteomes" id="UP000252139"/>
    </source>
</evidence>
<dbReference type="GO" id="GO:0005794">
    <property type="term" value="C:Golgi apparatus"/>
    <property type="evidence" value="ECO:0007669"/>
    <property type="project" value="UniProtKB-SubCell"/>
</dbReference>
<feature type="transmembrane region" description="Helical" evidence="9">
    <location>
        <begin position="571"/>
        <end position="600"/>
    </location>
</feature>
<keyword evidence="5 9" id="KW-0732">Signal</keyword>
<dbReference type="Pfam" id="PF02990">
    <property type="entry name" value="EMP70"/>
    <property type="match status" value="1"/>
</dbReference>
<evidence type="ECO:0000313" key="10">
    <source>
        <dbReference type="EMBL" id="RCH94418.1"/>
    </source>
</evidence>
<evidence type="ECO:0000256" key="5">
    <source>
        <dbReference type="ARBA" id="ARBA00022729"/>
    </source>
</evidence>
<evidence type="ECO:0000256" key="6">
    <source>
        <dbReference type="ARBA" id="ARBA00022989"/>
    </source>
</evidence>
<accession>A0A367JWY5</accession>
<feature type="transmembrane region" description="Helical" evidence="9">
    <location>
        <begin position="413"/>
        <end position="435"/>
    </location>
</feature>
<evidence type="ECO:0000256" key="4">
    <source>
        <dbReference type="ARBA" id="ARBA00022692"/>
    </source>
</evidence>
<dbReference type="STRING" id="86630.A0A367JWY5"/>
<feature type="transmembrane region" description="Helical" evidence="9">
    <location>
        <begin position="343"/>
        <end position="363"/>
    </location>
</feature>
<feature type="transmembrane region" description="Helical" evidence="9">
    <location>
        <begin position="375"/>
        <end position="401"/>
    </location>
</feature>
<reference evidence="10 11" key="1">
    <citation type="journal article" date="2018" name="G3 (Bethesda)">
        <title>Phylogenetic and Phylogenomic Definition of Rhizopus Species.</title>
        <authorList>
            <person name="Gryganskyi A.P."/>
            <person name="Golan J."/>
            <person name="Dolatabadi S."/>
            <person name="Mondo S."/>
            <person name="Robb S."/>
            <person name="Idnurm A."/>
            <person name="Muszewska A."/>
            <person name="Steczkiewicz K."/>
            <person name="Masonjones S."/>
            <person name="Liao H.L."/>
            <person name="Gajdeczka M.T."/>
            <person name="Anike F."/>
            <person name="Vuek A."/>
            <person name="Anishchenko I.M."/>
            <person name="Voigt K."/>
            <person name="de Hoog G.S."/>
            <person name="Smith M.E."/>
            <person name="Heitman J."/>
            <person name="Vilgalys R."/>
            <person name="Stajich J.E."/>
        </authorList>
    </citation>
    <scope>NUCLEOTIDE SEQUENCE [LARGE SCALE GENOMIC DNA]</scope>
    <source>
        <strain evidence="10 11">CBS 357.93</strain>
    </source>
</reference>
<feature type="transmembrane region" description="Helical" evidence="9">
    <location>
        <begin position="505"/>
        <end position="527"/>
    </location>
</feature>
<gene>
    <name evidence="10" type="ORF">CU097_003951</name>
</gene>
<protein>
    <recommendedName>
        <fullName evidence="9">Transmembrane 9 superfamily member</fullName>
    </recommendedName>
</protein>
<dbReference type="OrthoDB" id="1666796at2759"/>
<evidence type="ECO:0000256" key="7">
    <source>
        <dbReference type="ARBA" id="ARBA00023034"/>
    </source>
</evidence>
<keyword evidence="7" id="KW-0333">Golgi apparatus</keyword>
<feature type="chain" id="PRO_5016483070" description="Transmembrane 9 superfamily member" evidence="9">
    <location>
        <begin position="19"/>
        <end position="611"/>
    </location>
</feature>